<evidence type="ECO:0000256" key="1">
    <source>
        <dbReference type="SAM" id="SignalP"/>
    </source>
</evidence>
<organism evidence="2 3">
    <name type="scientific">Erythrobacter fulvus</name>
    <dbReference type="NCBI Taxonomy" id="2987523"/>
    <lineage>
        <taxon>Bacteria</taxon>
        <taxon>Pseudomonadati</taxon>
        <taxon>Pseudomonadota</taxon>
        <taxon>Alphaproteobacteria</taxon>
        <taxon>Sphingomonadales</taxon>
        <taxon>Erythrobacteraceae</taxon>
        <taxon>Erythrobacter/Porphyrobacter group</taxon>
        <taxon>Erythrobacter</taxon>
    </lineage>
</organism>
<protein>
    <recommendedName>
        <fullName evidence="4">Nuclease</fullName>
    </recommendedName>
</protein>
<reference evidence="2 3" key="1">
    <citation type="submission" date="2022-10" db="EMBL/GenBank/DDBJ databases">
        <title>Erythrobacter sp. sf7 Genome sequencing.</title>
        <authorList>
            <person name="Park S."/>
        </authorList>
    </citation>
    <scope>NUCLEOTIDE SEQUENCE [LARGE SCALE GENOMIC DNA]</scope>
    <source>
        <strain evidence="3">sf7</strain>
    </source>
</reference>
<proteinExistence type="predicted"/>
<dbReference type="EMBL" id="JAQQXQ010000001">
    <property type="protein sequence ID" value="MDC8753093.1"/>
    <property type="molecule type" value="Genomic_DNA"/>
</dbReference>
<evidence type="ECO:0008006" key="4">
    <source>
        <dbReference type="Google" id="ProtNLM"/>
    </source>
</evidence>
<feature type="signal peptide" evidence="1">
    <location>
        <begin position="1"/>
        <end position="21"/>
    </location>
</feature>
<gene>
    <name evidence="2" type="ORF">OIK40_00370</name>
</gene>
<evidence type="ECO:0000313" key="3">
    <source>
        <dbReference type="Proteomes" id="UP001216558"/>
    </source>
</evidence>
<dbReference type="Proteomes" id="UP001216558">
    <property type="component" value="Unassembled WGS sequence"/>
</dbReference>
<accession>A0ABT5JKP4</accession>
<comment type="caution">
    <text evidence="2">The sequence shown here is derived from an EMBL/GenBank/DDBJ whole genome shotgun (WGS) entry which is preliminary data.</text>
</comment>
<keyword evidence="3" id="KW-1185">Reference proteome</keyword>
<evidence type="ECO:0000313" key="2">
    <source>
        <dbReference type="EMBL" id="MDC8753093.1"/>
    </source>
</evidence>
<keyword evidence="1" id="KW-0732">Signal</keyword>
<name>A0ABT5JKP4_9SPHN</name>
<sequence>MKKLGLTGLVAGVCLASPALALEHEVVIEHPAGTIAADYEGAVQIETRQTGTAGVAGRPSTLRCVWSASLSVERTAKVGDALQTRRTMSRDDVASGSTPGWCRQNDKAIDQLVEARRDTFRSAMLELVDQDRTAILAEAESAAANGREG</sequence>
<dbReference type="RefSeq" id="WP_273675266.1">
    <property type="nucleotide sequence ID" value="NZ_JAQQXQ010000001.1"/>
</dbReference>
<feature type="chain" id="PRO_5046743356" description="Nuclease" evidence="1">
    <location>
        <begin position="22"/>
        <end position="149"/>
    </location>
</feature>